<gene>
    <name evidence="2" type="ORF">HCA46_08145</name>
</gene>
<reference evidence="2 3" key="1">
    <citation type="submission" date="2020-03" db="EMBL/GenBank/DDBJ databases">
        <title>Soil Listeria distribution.</title>
        <authorList>
            <person name="Liao J."/>
            <person name="Wiedmann M."/>
        </authorList>
    </citation>
    <scope>NUCLEOTIDE SEQUENCE [LARGE SCALE GENOMIC DNA]</scope>
    <source>
        <strain evidence="2 3">FSL L7-1017</strain>
    </source>
</reference>
<evidence type="ECO:0000313" key="3">
    <source>
        <dbReference type="Proteomes" id="UP000547643"/>
    </source>
</evidence>
<dbReference type="EMBL" id="JAARUV010000002">
    <property type="protein sequence ID" value="MBC1778804.1"/>
    <property type="molecule type" value="Genomic_DNA"/>
</dbReference>
<feature type="domain" description="SnoaL-like" evidence="1">
    <location>
        <begin position="16"/>
        <end position="127"/>
    </location>
</feature>
<accession>A0A7X0XQJ4</accession>
<dbReference type="AlphaFoldDB" id="A0A7X0XQJ4"/>
<proteinExistence type="predicted"/>
<sequence>MISQLTLEEKRAIPKKFHTNLNNRDFDKQYELITDNIKFYKNGQLIQGADNFVNALRSITASFEDAQVADHEIYADGNIAVSRYVMSGSLTGDITFPDGTSASKTQKVFTYNSVEFFEFNEDGLVYEIRQVNDSGLTPLSIEAQVK</sequence>
<dbReference type="Proteomes" id="UP000547643">
    <property type="component" value="Unassembled WGS sequence"/>
</dbReference>
<dbReference type="Gene3D" id="3.10.450.50">
    <property type="match status" value="1"/>
</dbReference>
<organism evidence="2 3">
    <name type="scientific">Listeria booriae</name>
    <dbReference type="NCBI Taxonomy" id="1552123"/>
    <lineage>
        <taxon>Bacteria</taxon>
        <taxon>Bacillati</taxon>
        <taxon>Bacillota</taxon>
        <taxon>Bacilli</taxon>
        <taxon>Bacillales</taxon>
        <taxon>Listeriaceae</taxon>
        <taxon>Listeria</taxon>
    </lineage>
</organism>
<dbReference type="InterPro" id="IPR037401">
    <property type="entry name" value="SnoaL-like"/>
</dbReference>
<protein>
    <submittedName>
        <fullName evidence="2">Nuclear transport factor 2 family protein</fullName>
    </submittedName>
</protein>
<comment type="caution">
    <text evidence="2">The sequence shown here is derived from an EMBL/GenBank/DDBJ whole genome shotgun (WGS) entry which is preliminary data.</text>
</comment>
<dbReference type="SUPFAM" id="SSF54427">
    <property type="entry name" value="NTF2-like"/>
    <property type="match status" value="1"/>
</dbReference>
<evidence type="ECO:0000259" key="1">
    <source>
        <dbReference type="Pfam" id="PF12680"/>
    </source>
</evidence>
<dbReference type="Pfam" id="PF12680">
    <property type="entry name" value="SnoaL_2"/>
    <property type="match status" value="1"/>
</dbReference>
<name>A0A7X0XQJ4_9LIST</name>
<evidence type="ECO:0000313" key="2">
    <source>
        <dbReference type="EMBL" id="MBC1778804.1"/>
    </source>
</evidence>
<dbReference type="InterPro" id="IPR032710">
    <property type="entry name" value="NTF2-like_dom_sf"/>
</dbReference>